<dbReference type="Gene3D" id="2.30.60.10">
    <property type="entry name" value="Cyanovirin-N"/>
    <property type="match status" value="1"/>
</dbReference>
<evidence type="ECO:0000256" key="1">
    <source>
        <dbReference type="SAM" id="SignalP"/>
    </source>
</evidence>
<organism evidence="2 3">
    <name type="scientific">Glomerella acutata</name>
    <name type="common">Colletotrichum acutatum</name>
    <dbReference type="NCBI Taxonomy" id="27357"/>
    <lineage>
        <taxon>Eukaryota</taxon>
        <taxon>Fungi</taxon>
        <taxon>Dikarya</taxon>
        <taxon>Ascomycota</taxon>
        <taxon>Pezizomycotina</taxon>
        <taxon>Sordariomycetes</taxon>
        <taxon>Hypocreomycetidae</taxon>
        <taxon>Glomerellales</taxon>
        <taxon>Glomerellaceae</taxon>
        <taxon>Colletotrichum</taxon>
        <taxon>Colletotrichum acutatum species complex</taxon>
    </lineage>
</organism>
<comment type="caution">
    <text evidence="2">The sequence shown here is derived from an EMBL/GenBank/DDBJ whole genome shotgun (WGS) entry which is preliminary data.</text>
</comment>
<feature type="chain" id="PRO_5042050688" description="Cyanovirin-N domain-containing protein" evidence="1">
    <location>
        <begin position="19"/>
        <end position="172"/>
    </location>
</feature>
<gene>
    <name evidence="2" type="ORF">BDZ83DRAFT_753888</name>
</gene>
<protein>
    <recommendedName>
        <fullName evidence="4">Cyanovirin-N domain-containing protein</fullName>
    </recommendedName>
</protein>
<dbReference type="SUPFAM" id="SSF51322">
    <property type="entry name" value="Cyanovirin-N"/>
    <property type="match status" value="1"/>
</dbReference>
<evidence type="ECO:0000313" key="3">
    <source>
        <dbReference type="Proteomes" id="UP001244207"/>
    </source>
</evidence>
<keyword evidence="3" id="KW-1185">Reference proteome</keyword>
<feature type="signal peptide" evidence="1">
    <location>
        <begin position="1"/>
        <end position="18"/>
    </location>
</feature>
<sequence>MNLFNLIASLAVIVVATAEDKKSACHKEFPCAHTVAGNCTHFDLNNEWRSKWDSRQFNETWLFADCPNKVLNNSLVTSKLDLRECVANDQGVLVAREGGGSNGQICTLSNPPPVPVGEEPSGNITLQCWVPGNAALKEVGLLAFKEVGLSNVVWVDTNGILGCYTKPGKRVW</sequence>
<evidence type="ECO:0008006" key="4">
    <source>
        <dbReference type="Google" id="ProtNLM"/>
    </source>
</evidence>
<dbReference type="Proteomes" id="UP001244207">
    <property type="component" value="Unassembled WGS sequence"/>
</dbReference>
<dbReference type="GeneID" id="85398309"/>
<keyword evidence="1" id="KW-0732">Signal</keyword>
<accession>A0AAD8UHL6</accession>
<dbReference type="EMBL" id="JAHMHS010000071">
    <property type="protein sequence ID" value="KAK1722992.1"/>
    <property type="molecule type" value="Genomic_DNA"/>
</dbReference>
<evidence type="ECO:0000313" key="2">
    <source>
        <dbReference type="EMBL" id="KAK1722992.1"/>
    </source>
</evidence>
<proteinExistence type="predicted"/>
<reference evidence="2" key="1">
    <citation type="submission" date="2021-12" db="EMBL/GenBank/DDBJ databases">
        <title>Comparative genomics, transcriptomics and evolutionary studies reveal genomic signatures of adaptation to plant cell wall in hemibiotrophic fungi.</title>
        <authorList>
            <consortium name="DOE Joint Genome Institute"/>
            <person name="Baroncelli R."/>
            <person name="Diaz J.F."/>
            <person name="Benocci T."/>
            <person name="Peng M."/>
            <person name="Battaglia E."/>
            <person name="Haridas S."/>
            <person name="Andreopoulos W."/>
            <person name="Labutti K."/>
            <person name="Pangilinan J."/>
            <person name="Floch G.L."/>
            <person name="Makela M.R."/>
            <person name="Henrissat B."/>
            <person name="Grigoriev I.V."/>
            <person name="Crouch J.A."/>
            <person name="De Vries R.P."/>
            <person name="Sukno S.A."/>
            <person name="Thon M.R."/>
        </authorList>
    </citation>
    <scope>NUCLEOTIDE SEQUENCE</scope>
    <source>
        <strain evidence="2">CBS 112980</strain>
    </source>
</reference>
<dbReference type="InterPro" id="IPR036673">
    <property type="entry name" value="Cyanovirin-N_sf"/>
</dbReference>
<dbReference type="AlphaFoldDB" id="A0AAD8UHL6"/>
<dbReference type="RefSeq" id="XP_060363047.1">
    <property type="nucleotide sequence ID" value="XM_060514411.1"/>
</dbReference>
<name>A0AAD8UHL6_GLOAC</name>